<dbReference type="InterPro" id="IPR020575">
    <property type="entry name" value="Hsp90_N"/>
</dbReference>
<dbReference type="Gene3D" id="3.30.565.10">
    <property type="entry name" value="Histidine kinase-like ATPase, C-terminal domain"/>
    <property type="match status" value="1"/>
</dbReference>
<dbReference type="FunFam" id="3.30.565.10:FF:000076">
    <property type="entry name" value="Molecular chaperone HtpG"/>
    <property type="match status" value="1"/>
</dbReference>
<feature type="binding site" evidence="11">
    <location>
        <position position="169"/>
    </location>
    <ligand>
        <name>ATP</name>
        <dbReference type="ChEBI" id="CHEBI:30616"/>
    </ligand>
</feature>
<dbReference type="SMART" id="SM00387">
    <property type="entry name" value="HATPase_c"/>
    <property type="match status" value="1"/>
</dbReference>
<organism evidence="13 14">
    <name type="scientific">Rhinopithecimicrobium faecis</name>
    <dbReference type="NCBI Taxonomy" id="2820698"/>
    <lineage>
        <taxon>Bacteria</taxon>
        <taxon>Pseudomonadati</taxon>
        <taxon>Bacteroidota</taxon>
        <taxon>Sphingobacteriia</taxon>
        <taxon>Sphingobacteriales</taxon>
        <taxon>Sphingobacteriaceae</taxon>
        <taxon>Rhinopithecimicrobium</taxon>
    </lineage>
</organism>
<comment type="caution">
    <text evidence="13">The sequence shown here is derived from an EMBL/GenBank/DDBJ whole genome shotgun (WGS) entry which is preliminary data.</text>
</comment>
<dbReference type="AlphaFoldDB" id="A0A8T4HD66"/>
<dbReference type="Proteomes" id="UP000679691">
    <property type="component" value="Unassembled WGS sequence"/>
</dbReference>
<feature type="binding site" evidence="11">
    <location>
        <position position="36"/>
    </location>
    <ligand>
        <name>ATP</name>
        <dbReference type="ChEBI" id="CHEBI:30616"/>
    </ligand>
</feature>
<dbReference type="Pfam" id="PF00183">
    <property type="entry name" value="HSP90"/>
    <property type="match status" value="1"/>
</dbReference>
<accession>A0A8T4HD66</accession>
<keyword evidence="6" id="KW-0143">Chaperone</keyword>
<dbReference type="InterPro" id="IPR020568">
    <property type="entry name" value="Ribosomal_Su5_D2-typ_SF"/>
</dbReference>
<evidence type="ECO:0000256" key="9">
    <source>
        <dbReference type="ARBA" id="ARBA00079544"/>
    </source>
</evidence>
<evidence type="ECO:0000313" key="13">
    <source>
        <dbReference type="EMBL" id="MBP3944046.1"/>
    </source>
</evidence>
<dbReference type="PIRSF" id="PIRSF002583">
    <property type="entry name" value="Hsp90"/>
    <property type="match status" value="1"/>
</dbReference>
<evidence type="ECO:0000256" key="2">
    <source>
        <dbReference type="ARBA" id="ARBA00022490"/>
    </source>
</evidence>
<proteinExistence type="inferred from homology"/>
<dbReference type="InterPro" id="IPR003594">
    <property type="entry name" value="HATPase_dom"/>
</dbReference>
<dbReference type="NCBIfam" id="NF003555">
    <property type="entry name" value="PRK05218.1"/>
    <property type="match status" value="1"/>
</dbReference>
<keyword evidence="14" id="KW-1185">Reference proteome</keyword>
<keyword evidence="5" id="KW-0346">Stress response</keyword>
<dbReference type="InterPro" id="IPR036890">
    <property type="entry name" value="HATPase_C_sf"/>
</dbReference>
<reference evidence="13" key="1">
    <citation type="submission" date="2021-03" db="EMBL/GenBank/DDBJ databases">
        <authorList>
            <person name="Lu T."/>
            <person name="Wang Q."/>
            <person name="Han X."/>
        </authorList>
    </citation>
    <scope>NUCLEOTIDE SEQUENCE</scope>
    <source>
        <strain evidence="13">WQ 2009</strain>
    </source>
</reference>
<dbReference type="InterPro" id="IPR001404">
    <property type="entry name" value="Hsp90_fam"/>
</dbReference>
<dbReference type="EMBL" id="JAGKSB010000012">
    <property type="protein sequence ID" value="MBP3944046.1"/>
    <property type="molecule type" value="Genomic_DNA"/>
</dbReference>
<protein>
    <recommendedName>
        <fullName evidence="8">Chaperone protein HtpG</fullName>
    </recommendedName>
    <alternativeName>
        <fullName evidence="7">Chaperone protein htpG</fullName>
    </alternativeName>
    <alternativeName>
        <fullName evidence="9 10">Heat shock protein HtpG</fullName>
    </alternativeName>
</protein>
<dbReference type="InterPro" id="IPR037196">
    <property type="entry name" value="HSP90_C"/>
</dbReference>
<dbReference type="PRINTS" id="PR00775">
    <property type="entry name" value="HEATSHOCK90"/>
</dbReference>
<name>A0A8T4HD66_9SPHI</name>
<evidence type="ECO:0000256" key="8">
    <source>
        <dbReference type="ARBA" id="ARBA00070675"/>
    </source>
</evidence>
<dbReference type="GO" id="GO:0016887">
    <property type="term" value="F:ATP hydrolysis activity"/>
    <property type="evidence" value="ECO:0007669"/>
    <property type="project" value="InterPro"/>
</dbReference>
<dbReference type="Gene3D" id="3.40.50.11260">
    <property type="match status" value="1"/>
</dbReference>
<evidence type="ECO:0000256" key="1">
    <source>
        <dbReference type="ARBA" id="ARBA00008239"/>
    </source>
</evidence>
<feature type="binding site" evidence="11">
    <location>
        <position position="32"/>
    </location>
    <ligand>
        <name>ATP</name>
        <dbReference type="ChEBI" id="CHEBI:30616"/>
    </ligand>
</feature>
<keyword evidence="3 11" id="KW-0547">Nucleotide-binding</keyword>
<dbReference type="GO" id="GO:0005524">
    <property type="term" value="F:ATP binding"/>
    <property type="evidence" value="ECO:0007669"/>
    <property type="project" value="UniProtKB-KW"/>
</dbReference>
<dbReference type="RefSeq" id="WP_353547552.1">
    <property type="nucleotide sequence ID" value="NZ_JAGKSB010000012.1"/>
</dbReference>
<gene>
    <name evidence="13" type="primary">htpG</name>
    <name evidence="13" type="ORF">J5U18_10825</name>
</gene>
<feature type="binding site" evidence="11">
    <location>
        <position position="340"/>
    </location>
    <ligand>
        <name>ATP</name>
        <dbReference type="ChEBI" id="CHEBI:30616"/>
    </ligand>
</feature>
<keyword evidence="2" id="KW-0963">Cytoplasm</keyword>
<evidence type="ECO:0000259" key="12">
    <source>
        <dbReference type="SMART" id="SM00387"/>
    </source>
</evidence>
<dbReference type="Gene3D" id="1.20.120.790">
    <property type="entry name" value="Heat shock protein 90, C-terminal domain"/>
    <property type="match status" value="1"/>
</dbReference>
<evidence type="ECO:0000256" key="3">
    <source>
        <dbReference type="ARBA" id="ARBA00022741"/>
    </source>
</evidence>
<feature type="binding site" evidence="11">
    <location>
        <position position="82"/>
    </location>
    <ligand>
        <name>ATP</name>
        <dbReference type="ChEBI" id="CHEBI:30616"/>
    </ligand>
</feature>
<dbReference type="GO" id="GO:0051082">
    <property type="term" value="F:unfolded protein binding"/>
    <property type="evidence" value="ECO:0007669"/>
    <property type="project" value="InterPro"/>
</dbReference>
<feature type="binding site" evidence="11">
    <location>
        <position position="77"/>
    </location>
    <ligand>
        <name>ATP</name>
        <dbReference type="ChEBI" id="CHEBI:30616"/>
    </ligand>
</feature>
<dbReference type="FunFam" id="3.30.230.80:FF:000008">
    <property type="entry name" value="Molecular chaperone HtpG"/>
    <property type="match status" value="1"/>
</dbReference>
<evidence type="ECO:0000313" key="14">
    <source>
        <dbReference type="Proteomes" id="UP000679691"/>
    </source>
</evidence>
<feature type="binding site" evidence="11">
    <location>
        <begin position="97"/>
        <end position="98"/>
    </location>
    <ligand>
        <name>ATP</name>
        <dbReference type="ChEBI" id="CHEBI:30616"/>
    </ligand>
</feature>
<evidence type="ECO:0000256" key="4">
    <source>
        <dbReference type="ARBA" id="ARBA00022840"/>
    </source>
</evidence>
<dbReference type="Gene3D" id="3.30.230.80">
    <property type="match status" value="1"/>
</dbReference>
<dbReference type="SUPFAM" id="SSF54211">
    <property type="entry name" value="Ribosomal protein S5 domain 2-like"/>
    <property type="match status" value="1"/>
</dbReference>
<evidence type="ECO:0000256" key="7">
    <source>
        <dbReference type="ARBA" id="ARBA00067988"/>
    </source>
</evidence>
<feature type="domain" description="Histidine kinase/HSP90-like ATPase" evidence="12">
    <location>
        <begin position="25"/>
        <end position="179"/>
    </location>
</feature>
<comment type="similarity">
    <text evidence="1">Belongs to the heat shock protein 90 family.</text>
</comment>
<dbReference type="Pfam" id="PF13589">
    <property type="entry name" value="HATPase_c_3"/>
    <property type="match status" value="1"/>
</dbReference>
<dbReference type="SUPFAM" id="SSF55874">
    <property type="entry name" value="ATPase domain of HSP90 chaperone/DNA topoisomerase II/histidine kinase"/>
    <property type="match status" value="1"/>
</dbReference>
<evidence type="ECO:0000256" key="11">
    <source>
        <dbReference type="PIRSR" id="PIRSR002583-1"/>
    </source>
</evidence>
<dbReference type="CDD" id="cd16927">
    <property type="entry name" value="HATPase_Hsp90-like"/>
    <property type="match status" value="1"/>
</dbReference>
<evidence type="ECO:0000256" key="6">
    <source>
        <dbReference type="ARBA" id="ARBA00023186"/>
    </source>
</evidence>
<dbReference type="GO" id="GO:0140662">
    <property type="term" value="F:ATP-dependent protein folding chaperone"/>
    <property type="evidence" value="ECO:0007669"/>
    <property type="project" value="InterPro"/>
</dbReference>
<dbReference type="PANTHER" id="PTHR11528">
    <property type="entry name" value="HEAT SHOCK PROTEIN 90 FAMILY MEMBER"/>
    <property type="match status" value="1"/>
</dbReference>
<keyword evidence="4 11" id="KW-0067">ATP-binding</keyword>
<evidence type="ECO:0000256" key="10">
    <source>
        <dbReference type="ARBA" id="ARBA00080411"/>
    </source>
</evidence>
<evidence type="ECO:0000256" key="5">
    <source>
        <dbReference type="ARBA" id="ARBA00023016"/>
    </source>
</evidence>
<sequence length="628" mass="70884">MQEKGNISIHTENIFPVIKKFLYSDNEIFLRELVSNAVDASQKVKRLSALGQFQGEVGDLVVDVKFDPEAKTITISDKGIGMTAEEVKKYINQIAFSGATEFMEKFKEANDANEIIGRFGLGFYSAFMVADTVEIQTLSFQEGASPAKWVCDGSTSYEISEGSRTERGTDVILHVNEESLEFLNKARLGEILDKYGKFLPVPIRFGTVTENVEDGQDEEGKPAYKSVEVDHFINNTNPAWTKSPTELSDADYIAFYKELYPYAQDEPLFWIHLNVDYPFNLTGILYFPKIKNELEVQRNKIKLYSRQVFITDEVKDIVPEFLMLLHGVIDSPDIPLNVSRSFLQADSNVKKINNYITKKVADKLSEIFKTDRKGFEEKWNDIGLFIKYGILSDEKFAEKANDFVLLTNTTKESATFTEYYDKVKDLQVDKDGNVIYLYTQDVDQQDSFINSAKAKGYDVLTLDGPLDTHFTSYIEQKGGEKVQLKRVDADVIDKLIQKDQVVELALSEEESKQASTIFEKAIARTDMKVEIDALAEDELPVSVTIDEFMRRMKDMAKTNGGMNFYGSLPDNYKVSVNGNHPLVKRILAATEEEAAQLAKQAFDLALLSRGLLTGADLTAFVKRSVSLI</sequence>